<dbReference type="PANTHER" id="PTHR33383">
    <property type="entry name" value="MEMBRANE PROTEIN INSERTION EFFICIENCY FACTOR-RELATED"/>
    <property type="match status" value="1"/>
</dbReference>
<comment type="caution">
    <text evidence="1">The sequence shown here is derived from an EMBL/GenBank/DDBJ whole genome shotgun (WGS) entry which is preliminary data.</text>
</comment>
<sequence>MNLNAQNKTDLELLKTIRFNKSEYNKNKVKFGISGKRSRIAKYNPVTLTFSSLMFIYQKVISPQISADCLFSPTCSEFSRQLIIKYGFPGFFFTADRLMRCHRISATTFNPVSIDETDMKIHEDVSLYSLRKQFKH</sequence>
<proteinExistence type="predicted"/>
<reference evidence="1" key="1">
    <citation type="submission" date="2010-07" db="EMBL/GenBank/DDBJ databases">
        <authorList>
            <consortium name="CONSOLIDER consortium CSD2007-00005"/>
            <person name="Guazzaroni M.-E."/>
            <person name="Richter M."/>
            <person name="Garcia-Salamanca A."/>
            <person name="Yarza P."/>
            <person name="Ferrer M."/>
        </authorList>
    </citation>
    <scope>NUCLEOTIDE SEQUENCE</scope>
</reference>
<organism evidence="1">
    <name type="scientific">sediment metagenome</name>
    <dbReference type="NCBI Taxonomy" id="749907"/>
    <lineage>
        <taxon>unclassified sequences</taxon>
        <taxon>metagenomes</taxon>
        <taxon>ecological metagenomes</taxon>
    </lineage>
</organism>
<protein>
    <recommendedName>
        <fullName evidence="2">Protein containing DUF37</fullName>
    </recommendedName>
</protein>
<evidence type="ECO:0008006" key="2">
    <source>
        <dbReference type="Google" id="ProtNLM"/>
    </source>
</evidence>
<dbReference type="InterPro" id="IPR002696">
    <property type="entry name" value="Membr_insert_effic_factor_YidD"/>
</dbReference>
<dbReference type="NCBIfam" id="TIGR00278">
    <property type="entry name" value="membrane protein insertion efficiency factor YidD"/>
    <property type="match status" value="1"/>
</dbReference>
<dbReference type="EMBL" id="ADZX01000523">
    <property type="protein sequence ID" value="EFK96278.1"/>
    <property type="molecule type" value="Genomic_DNA"/>
</dbReference>
<dbReference type="SMART" id="SM01234">
    <property type="entry name" value="Haemolytic"/>
    <property type="match status" value="1"/>
</dbReference>
<accession>D9PJI6</accession>
<dbReference type="PANTHER" id="PTHR33383:SF1">
    <property type="entry name" value="MEMBRANE PROTEIN INSERTION EFFICIENCY FACTOR-RELATED"/>
    <property type="match status" value="1"/>
</dbReference>
<name>D9PJI6_9ZZZZ</name>
<gene>
    <name evidence="1" type="ORF">LDC_1695</name>
</gene>
<reference evidence="1" key="2">
    <citation type="journal article" date="2011" name="Microb. Ecol.">
        <title>Taxonomic and Functional Metagenomic Profiling of the Microbial Community in the Anoxic Sediment of a Sub-saline Shallow Lake (Laguna de Carrizo, Central Spain).</title>
        <authorList>
            <person name="Ferrer M."/>
            <person name="Guazzaroni M.E."/>
            <person name="Richter M."/>
            <person name="Garcia-Salamanca A."/>
            <person name="Yarza P."/>
            <person name="Suarez-Suarez A."/>
            <person name="Solano J."/>
            <person name="Alcaide M."/>
            <person name="van Dillewijn P."/>
            <person name="Molina-Henares M.A."/>
            <person name="Lopez-Cortes N."/>
            <person name="Al-Ramahi Y."/>
            <person name="Guerrero C."/>
            <person name="Acosta A."/>
            <person name="de Eugenio L.I."/>
            <person name="Martinez V."/>
            <person name="Marques S."/>
            <person name="Rojo F."/>
            <person name="Santero E."/>
            <person name="Genilloud O."/>
            <person name="Perez-Perez J."/>
            <person name="Rossello-Mora R."/>
            <person name="Ramos J.L."/>
        </authorList>
    </citation>
    <scope>NUCLEOTIDE SEQUENCE</scope>
</reference>
<dbReference type="Pfam" id="PF01809">
    <property type="entry name" value="YidD"/>
    <property type="match status" value="1"/>
</dbReference>
<evidence type="ECO:0000313" key="1">
    <source>
        <dbReference type="EMBL" id="EFK96278.1"/>
    </source>
</evidence>
<dbReference type="AlphaFoldDB" id="D9PJI6"/>